<reference evidence="1" key="2">
    <citation type="submission" date="2021-04" db="EMBL/GenBank/DDBJ databases">
        <authorList>
            <person name="Gilroy R."/>
        </authorList>
    </citation>
    <scope>NUCLEOTIDE SEQUENCE</scope>
    <source>
        <strain evidence="1">ChiHjej13B12-24818</strain>
    </source>
</reference>
<evidence type="ECO:0000313" key="2">
    <source>
        <dbReference type="Proteomes" id="UP000823823"/>
    </source>
</evidence>
<dbReference type="Proteomes" id="UP000823823">
    <property type="component" value="Unassembled WGS sequence"/>
</dbReference>
<sequence length="191" mass="21447">MAKETPGDGSMLTPLRKGQALYRSMFGIEHDGVRYDVDVNFFDWDEKVLLYRNGIQDRVQRGKSRFELPDGSQIEVALSTYGVRRAHLVLPDGSEQQLEPAPGSGERWRSDLERDHPGLSRALGLFSWAIVVVALILQLPQLAEVGADLTGWYEFTSPVNLPAWMNTPLTVAGVLAGSERALRLRYHWLLD</sequence>
<accession>A0A9D2RNM6</accession>
<protein>
    <submittedName>
        <fullName evidence="1">Uncharacterized protein</fullName>
    </submittedName>
</protein>
<proteinExistence type="predicted"/>
<reference evidence="1" key="1">
    <citation type="journal article" date="2021" name="PeerJ">
        <title>Extensive microbial diversity within the chicken gut microbiome revealed by metagenomics and culture.</title>
        <authorList>
            <person name="Gilroy R."/>
            <person name="Ravi A."/>
            <person name="Getino M."/>
            <person name="Pursley I."/>
            <person name="Horton D.L."/>
            <person name="Alikhan N.F."/>
            <person name="Baker D."/>
            <person name="Gharbi K."/>
            <person name="Hall N."/>
            <person name="Watson M."/>
            <person name="Adriaenssens E.M."/>
            <person name="Foster-Nyarko E."/>
            <person name="Jarju S."/>
            <person name="Secka A."/>
            <person name="Antonio M."/>
            <person name="Oren A."/>
            <person name="Chaudhuri R.R."/>
            <person name="La Ragione R."/>
            <person name="Hildebrand F."/>
            <person name="Pallen M.J."/>
        </authorList>
    </citation>
    <scope>NUCLEOTIDE SEQUENCE</scope>
    <source>
        <strain evidence="1">ChiHjej13B12-24818</strain>
    </source>
</reference>
<dbReference type="AlphaFoldDB" id="A0A9D2RNM6"/>
<name>A0A9D2RNM6_9MICO</name>
<comment type="caution">
    <text evidence="1">The sequence shown here is derived from an EMBL/GenBank/DDBJ whole genome shotgun (WGS) entry which is preliminary data.</text>
</comment>
<evidence type="ECO:0000313" key="1">
    <source>
        <dbReference type="EMBL" id="HJB10504.1"/>
    </source>
</evidence>
<organism evidence="1 2">
    <name type="scientific">Candidatus Brachybacterium merdavium</name>
    <dbReference type="NCBI Taxonomy" id="2838513"/>
    <lineage>
        <taxon>Bacteria</taxon>
        <taxon>Bacillati</taxon>
        <taxon>Actinomycetota</taxon>
        <taxon>Actinomycetes</taxon>
        <taxon>Micrococcales</taxon>
        <taxon>Dermabacteraceae</taxon>
        <taxon>Brachybacterium</taxon>
    </lineage>
</organism>
<dbReference type="EMBL" id="DWZH01000060">
    <property type="protein sequence ID" value="HJB10504.1"/>
    <property type="molecule type" value="Genomic_DNA"/>
</dbReference>
<gene>
    <name evidence="1" type="ORF">H9786_08230</name>
</gene>